<keyword evidence="3" id="KW-0963">Cytoplasm</keyword>
<gene>
    <name evidence="12" type="primary">Dgri\GH11813</name>
    <name evidence="12" type="ORF">Dgri_GH11813</name>
</gene>
<dbReference type="FunCoup" id="B4JIS1">
    <property type="interactions" value="60"/>
</dbReference>
<dbReference type="PhylomeDB" id="B4JIS1"/>
<evidence type="ECO:0000256" key="1">
    <source>
        <dbReference type="ARBA" id="ARBA00004186"/>
    </source>
</evidence>
<comment type="similarity">
    <text evidence="2">Belongs to the HAUS3 family.</text>
</comment>
<comment type="subcellular location">
    <subcellularLocation>
        <location evidence="1">Cytoplasm</location>
        <location evidence="1">Cytoskeleton</location>
        <location evidence="1">Spindle</location>
    </subcellularLocation>
</comment>
<evidence type="ECO:0000256" key="5">
    <source>
        <dbReference type="ARBA" id="ARBA00022701"/>
    </source>
</evidence>
<name>B4JIS1_DROGR</name>
<dbReference type="GO" id="GO:0005819">
    <property type="term" value="C:spindle"/>
    <property type="evidence" value="ECO:0007669"/>
    <property type="project" value="UniProtKB-SubCell"/>
</dbReference>
<dbReference type="GO" id="GO:0051301">
    <property type="term" value="P:cell division"/>
    <property type="evidence" value="ECO:0007669"/>
    <property type="project" value="UniProtKB-KW"/>
</dbReference>
<dbReference type="EMBL" id="CH916370">
    <property type="protein sequence ID" value="EDW00518.1"/>
    <property type="molecule type" value="Genomic_DNA"/>
</dbReference>
<keyword evidence="7 10" id="KW-0175">Coiled coil</keyword>
<evidence type="ECO:0000256" key="4">
    <source>
        <dbReference type="ARBA" id="ARBA00022618"/>
    </source>
</evidence>
<evidence type="ECO:0000313" key="12">
    <source>
        <dbReference type="EMBL" id="EDW00518.1"/>
    </source>
</evidence>
<organism evidence="13">
    <name type="scientific">Drosophila grimshawi</name>
    <name type="common">Hawaiian fruit fly</name>
    <name type="synonym">Idiomyia grimshawi</name>
    <dbReference type="NCBI Taxonomy" id="7222"/>
    <lineage>
        <taxon>Eukaryota</taxon>
        <taxon>Metazoa</taxon>
        <taxon>Ecdysozoa</taxon>
        <taxon>Arthropoda</taxon>
        <taxon>Hexapoda</taxon>
        <taxon>Insecta</taxon>
        <taxon>Pterygota</taxon>
        <taxon>Neoptera</taxon>
        <taxon>Endopterygota</taxon>
        <taxon>Diptera</taxon>
        <taxon>Brachycera</taxon>
        <taxon>Muscomorpha</taxon>
        <taxon>Ephydroidea</taxon>
        <taxon>Drosophilidae</taxon>
        <taxon>Drosophila</taxon>
        <taxon>Hawaiian Drosophila</taxon>
    </lineage>
</organism>
<evidence type="ECO:0000256" key="10">
    <source>
        <dbReference type="SAM" id="Coils"/>
    </source>
</evidence>
<dbReference type="GO" id="GO:0005874">
    <property type="term" value="C:microtubule"/>
    <property type="evidence" value="ECO:0007669"/>
    <property type="project" value="UniProtKB-KW"/>
</dbReference>
<dbReference type="Pfam" id="PF14932">
    <property type="entry name" value="HAUS-augmin3"/>
    <property type="match status" value="1"/>
</dbReference>
<keyword evidence="5" id="KW-0493">Microtubule</keyword>
<evidence type="ECO:0000256" key="3">
    <source>
        <dbReference type="ARBA" id="ARBA00022490"/>
    </source>
</evidence>
<keyword evidence="13" id="KW-1185">Reference proteome</keyword>
<dbReference type="KEGG" id="dgr:6565347"/>
<evidence type="ECO:0000313" key="13">
    <source>
        <dbReference type="Proteomes" id="UP000001070"/>
    </source>
</evidence>
<sequence length="574" mass="67660">MGDLLNNTEMLKKLGIDSANQWIIYDERFEKFFQFLFKNISDSNILTDHELLARDEMMQHGEWLNETERQLKLQQIEAEWPGLLEHTDEDLEALSAEIEQLQQATNDYNVLIDEMKNTKHSININLSELEYEIRPLQVAERELLGECQKKAGQLEQLQRHNRELVEETSREFTMQQMPPLFMHQLPLDQYFLKCDSFLQYFTLYMKDNFKIQEYAEFESIDVDIQQMNSKLENLQNSMEYYTLAYIKKKATATATKALCDQLDLNRITCLSLKEMVRETHNLQLLNENHLSNTHNTLETVLAIHVQQRIQQRIEMVLYENTKQKLERAMRRRESDKQLTSIISDALLNAELIWIAIQLDLEKKRNFKDNSQVLGEQAEACWERVQAMLSVNASNKNGAVCAQFVHEIASQLSAHLGQNVRSTEAKSCLYEYEKFGRLLAYSLQSMLNEKSHVYVHEQLADLKRVEEKLRPFVYDSPLEQPMFDHTQYLYQMFNVAEQQLSFDKAIRHLRTQFQETITQRMDNEKLYRYSKLLWIWFLTQPERVIHAIDEVKKCSAKMPALNSSMLRPGGGLQRK</sequence>
<dbReference type="HOGENOM" id="CLU_482580_0_0_1"/>
<dbReference type="InParanoid" id="B4JIS1"/>
<feature type="coiled-coil region" evidence="10">
    <location>
        <begin position="84"/>
        <end position="167"/>
    </location>
</feature>
<evidence type="ECO:0000256" key="2">
    <source>
        <dbReference type="ARBA" id="ARBA00009645"/>
    </source>
</evidence>
<feature type="coiled-coil region" evidence="10">
    <location>
        <begin position="217"/>
        <end position="244"/>
    </location>
</feature>
<keyword evidence="4" id="KW-0132">Cell division</keyword>
<evidence type="ECO:0000256" key="8">
    <source>
        <dbReference type="ARBA" id="ARBA00023212"/>
    </source>
</evidence>
<keyword evidence="9" id="KW-0131">Cell cycle</keyword>
<protein>
    <submittedName>
        <fullName evidence="12">GH11813</fullName>
    </submittedName>
</protein>
<dbReference type="AlphaFoldDB" id="B4JIS1"/>
<dbReference type="SMR" id="B4JIS1"/>
<reference evidence="12 13" key="1">
    <citation type="journal article" date="2007" name="Nature">
        <title>Evolution of genes and genomes on the Drosophila phylogeny.</title>
        <authorList>
            <consortium name="Drosophila 12 Genomes Consortium"/>
            <person name="Clark A.G."/>
            <person name="Eisen M.B."/>
            <person name="Smith D.R."/>
            <person name="Bergman C.M."/>
            <person name="Oliver B."/>
            <person name="Markow T.A."/>
            <person name="Kaufman T.C."/>
            <person name="Kellis M."/>
            <person name="Gelbart W."/>
            <person name="Iyer V.N."/>
            <person name="Pollard D.A."/>
            <person name="Sackton T.B."/>
            <person name="Larracuente A.M."/>
            <person name="Singh N.D."/>
            <person name="Abad J.P."/>
            <person name="Abt D.N."/>
            <person name="Adryan B."/>
            <person name="Aguade M."/>
            <person name="Akashi H."/>
            <person name="Anderson W.W."/>
            <person name="Aquadro C.F."/>
            <person name="Ardell D.H."/>
            <person name="Arguello R."/>
            <person name="Artieri C.G."/>
            <person name="Barbash D.A."/>
            <person name="Barker D."/>
            <person name="Barsanti P."/>
            <person name="Batterham P."/>
            <person name="Batzoglou S."/>
            <person name="Begun D."/>
            <person name="Bhutkar A."/>
            <person name="Blanco E."/>
            <person name="Bosak S.A."/>
            <person name="Bradley R.K."/>
            <person name="Brand A.D."/>
            <person name="Brent M.R."/>
            <person name="Brooks A.N."/>
            <person name="Brown R.H."/>
            <person name="Butlin R.K."/>
            <person name="Caggese C."/>
            <person name="Calvi B.R."/>
            <person name="Bernardo de Carvalho A."/>
            <person name="Caspi A."/>
            <person name="Castrezana S."/>
            <person name="Celniker S.E."/>
            <person name="Chang J.L."/>
            <person name="Chapple C."/>
            <person name="Chatterji S."/>
            <person name="Chinwalla A."/>
            <person name="Civetta A."/>
            <person name="Clifton S.W."/>
            <person name="Comeron J.M."/>
            <person name="Costello J.C."/>
            <person name="Coyne J.A."/>
            <person name="Daub J."/>
            <person name="David R.G."/>
            <person name="Delcher A.L."/>
            <person name="Delehaunty K."/>
            <person name="Do C.B."/>
            <person name="Ebling H."/>
            <person name="Edwards K."/>
            <person name="Eickbush T."/>
            <person name="Evans J.D."/>
            <person name="Filipski A."/>
            <person name="Findeiss S."/>
            <person name="Freyhult E."/>
            <person name="Fulton L."/>
            <person name="Fulton R."/>
            <person name="Garcia A.C."/>
            <person name="Gardiner A."/>
            <person name="Garfield D.A."/>
            <person name="Garvin B.E."/>
            <person name="Gibson G."/>
            <person name="Gilbert D."/>
            <person name="Gnerre S."/>
            <person name="Godfrey J."/>
            <person name="Good R."/>
            <person name="Gotea V."/>
            <person name="Gravely B."/>
            <person name="Greenberg A.J."/>
            <person name="Griffiths-Jones S."/>
            <person name="Gross S."/>
            <person name="Guigo R."/>
            <person name="Gustafson E.A."/>
            <person name="Haerty W."/>
            <person name="Hahn M.W."/>
            <person name="Halligan D.L."/>
            <person name="Halpern A.L."/>
            <person name="Halter G.M."/>
            <person name="Han M.V."/>
            <person name="Heger A."/>
            <person name="Hillier L."/>
            <person name="Hinrichs A.S."/>
            <person name="Holmes I."/>
            <person name="Hoskins R.A."/>
            <person name="Hubisz M.J."/>
            <person name="Hultmark D."/>
            <person name="Huntley M.A."/>
            <person name="Jaffe D.B."/>
            <person name="Jagadeeshan S."/>
            <person name="Jeck W.R."/>
            <person name="Johnson J."/>
            <person name="Jones C.D."/>
            <person name="Jordan W.C."/>
            <person name="Karpen G.H."/>
            <person name="Kataoka E."/>
            <person name="Keightley P.D."/>
            <person name="Kheradpour P."/>
            <person name="Kirkness E.F."/>
            <person name="Koerich L.B."/>
            <person name="Kristiansen K."/>
            <person name="Kudrna D."/>
            <person name="Kulathinal R.J."/>
            <person name="Kumar S."/>
            <person name="Kwok R."/>
            <person name="Lander E."/>
            <person name="Langley C.H."/>
            <person name="Lapoint R."/>
            <person name="Lazzaro B.P."/>
            <person name="Lee S.J."/>
            <person name="Levesque L."/>
            <person name="Li R."/>
            <person name="Lin C.F."/>
            <person name="Lin M.F."/>
            <person name="Lindblad-Toh K."/>
            <person name="Llopart A."/>
            <person name="Long M."/>
            <person name="Low L."/>
            <person name="Lozovsky E."/>
            <person name="Lu J."/>
            <person name="Luo M."/>
            <person name="Machado C.A."/>
            <person name="Makalowski W."/>
            <person name="Marzo M."/>
            <person name="Matsuda M."/>
            <person name="Matzkin L."/>
            <person name="McAllister B."/>
            <person name="McBride C.S."/>
            <person name="McKernan B."/>
            <person name="McKernan K."/>
            <person name="Mendez-Lago M."/>
            <person name="Minx P."/>
            <person name="Mollenhauer M.U."/>
            <person name="Montooth K."/>
            <person name="Mount S.M."/>
            <person name="Mu X."/>
            <person name="Myers E."/>
            <person name="Negre B."/>
            <person name="Newfeld S."/>
            <person name="Nielsen R."/>
            <person name="Noor M.A."/>
            <person name="O'Grady P."/>
            <person name="Pachter L."/>
            <person name="Papaceit M."/>
            <person name="Parisi M.J."/>
            <person name="Parisi M."/>
            <person name="Parts L."/>
            <person name="Pedersen J.S."/>
            <person name="Pesole G."/>
            <person name="Phillippy A.M."/>
            <person name="Ponting C.P."/>
            <person name="Pop M."/>
            <person name="Porcelli D."/>
            <person name="Powell J.R."/>
            <person name="Prohaska S."/>
            <person name="Pruitt K."/>
            <person name="Puig M."/>
            <person name="Quesneville H."/>
            <person name="Ram K.R."/>
            <person name="Rand D."/>
            <person name="Rasmussen M.D."/>
            <person name="Reed L.K."/>
            <person name="Reenan R."/>
            <person name="Reily A."/>
            <person name="Remington K.A."/>
            <person name="Rieger T.T."/>
            <person name="Ritchie M.G."/>
            <person name="Robin C."/>
            <person name="Rogers Y.H."/>
            <person name="Rohde C."/>
            <person name="Rozas J."/>
            <person name="Rubenfield M.J."/>
            <person name="Ruiz A."/>
            <person name="Russo S."/>
            <person name="Salzberg S.L."/>
            <person name="Sanchez-Gracia A."/>
            <person name="Saranga D.J."/>
            <person name="Sato H."/>
            <person name="Schaeffer S.W."/>
            <person name="Schatz M.C."/>
            <person name="Schlenke T."/>
            <person name="Schwartz R."/>
            <person name="Segarra C."/>
            <person name="Singh R.S."/>
            <person name="Sirot L."/>
            <person name="Sirota M."/>
            <person name="Sisneros N.B."/>
            <person name="Smith C.D."/>
            <person name="Smith T.F."/>
            <person name="Spieth J."/>
            <person name="Stage D.E."/>
            <person name="Stark A."/>
            <person name="Stephan W."/>
            <person name="Strausberg R.L."/>
            <person name="Strempel S."/>
            <person name="Sturgill D."/>
            <person name="Sutton G."/>
            <person name="Sutton G.G."/>
            <person name="Tao W."/>
            <person name="Teichmann S."/>
            <person name="Tobari Y.N."/>
            <person name="Tomimura Y."/>
            <person name="Tsolas J.M."/>
            <person name="Valente V.L."/>
            <person name="Venter E."/>
            <person name="Venter J.C."/>
            <person name="Vicario S."/>
            <person name="Vieira F.G."/>
            <person name="Vilella A.J."/>
            <person name="Villasante A."/>
            <person name="Walenz B."/>
            <person name="Wang J."/>
            <person name="Wasserman M."/>
            <person name="Watts T."/>
            <person name="Wilson D."/>
            <person name="Wilson R.K."/>
            <person name="Wing R.A."/>
            <person name="Wolfner M.F."/>
            <person name="Wong A."/>
            <person name="Wong G.K."/>
            <person name="Wu C.I."/>
            <person name="Wu G."/>
            <person name="Yamamoto D."/>
            <person name="Yang H.P."/>
            <person name="Yang S.P."/>
            <person name="Yorke J.A."/>
            <person name="Yoshida K."/>
            <person name="Zdobnov E."/>
            <person name="Zhang P."/>
            <person name="Zhang Y."/>
            <person name="Zimin A.V."/>
            <person name="Baldwin J."/>
            <person name="Abdouelleil A."/>
            <person name="Abdulkadir J."/>
            <person name="Abebe A."/>
            <person name="Abera B."/>
            <person name="Abreu J."/>
            <person name="Acer S.C."/>
            <person name="Aftuck L."/>
            <person name="Alexander A."/>
            <person name="An P."/>
            <person name="Anderson E."/>
            <person name="Anderson S."/>
            <person name="Arachi H."/>
            <person name="Azer M."/>
            <person name="Bachantsang P."/>
            <person name="Barry A."/>
            <person name="Bayul T."/>
            <person name="Berlin A."/>
            <person name="Bessette D."/>
            <person name="Bloom T."/>
            <person name="Blye J."/>
            <person name="Boguslavskiy L."/>
            <person name="Bonnet C."/>
            <person name="Boukhgalter B."/>
            <person name="Bourzgui I."/>
            <person name="Brown A."/>
            <person name="Cahill P."/>
            <person name="Channer S."/>
            <person name="Cheshatsang Y."/>
            <person name="Chuda L."/>
            <person name="Citroen M."/>
            <person name="Collymore A."/>
            <person name="Cooke P."/>
            <person name="Costello M."/>
            <person name="D'Aco K."/>
            <person name="Daza R."/>
            <person name="De Haan G."/>
            <person name="DeGray S."/>
            <person name="DeMaso C."/>
            <person name="Dhargay N."/>
            <person name="Dooley K."/>
            <person name="Dooley E."/>
            <person name="Doricent M."/>
            <person name="Dorje P."/>
            <person name="Dorjee K."/>
            <person name="Dupes A."/>
            <person name="Elong R."/>
            <person name="Falk J."/>
            <person name="Farina A."/>
            <person name="Faro S."/>
            <person name="Ferguson D."/>
            <person name="Fisher S."/>
            <person name="Foley C.D."/>
            <person name="Franke A."/>
            <person name="Friedrich D."/>
            <person name="Gadbois L."/>
            <person name="Gearin G."/>
            <person name="Gearin C.R."/>
            <person name="Giannoukos G."/>
            <person name="Goode T."/>
            <person name="Graham J."/>
            <person name="Grandbois E."/>
            <person name="Grewal S."/>
            <person name="Gyaltsen K."/>
            <person name="Hafez N."/>
            <person name="Hagos B."/>
            <person name="Hall J."/>
            <person name="Henson C."/>
            <person name="Hollinger A."/>
            <person name="Honan T."/>
            <person name="Huard M.D."/>
            <person name="Hughes L."/>
            <person name="Hurhula B."/>
            <person name="Husby M.E."/>
            <person name="Kamat A."/>
            <person name="Kanga B."/>
            <person name="Kashin S."/>
            <person name="Khazanovich D."/>
            <person name="Kisner P."/>
            <person name="Lance K."/>
            <person name="Lara M."/>
            <person name="Lee W."/>
            <person name="Lennon N."/>
            <person name="Letendre F."/>
            <person name="LeVine R."/>
            <person name="Lipovsky A."/>
            <person name="Liu X."/>
            <person name="Liu J."/>
            <person name="Liu S."/>
            <person name="Lokyitsang T."/>
            <person name="Lokyitsang Y."/>
            <person name="Lubonja R."/>
            <person name="Lui A."/>
            <person name="MacDonald P."/>
            <person name="Magnisalis V."/>
            <person name="Maru K."/>
            <person name="Matthews C."/>
            <person name="McCusker W."/>
            <person name="McDonough S."/>
            <person name="Mehta T."/>
            <person name="Meldrim J."/>
            <person name="Meneus L."/>
            <person name="Mihai O."/>
            <person name="Mihalev A."/>
            <person name="Mihova T."/>
            <person name="Mittelman R."/>
            <person name="Mlenga V."/>
            <person name="Montmayeur A."/>
            <person name="Mulrain L."/>
            <person name="Navidi A."/>
            <person name="Naylor J."/>
            <person name="Negash T."/>
            <person name="Nguyen T."/>
            <person name="Nguyen N."/>
            <person name="Nicol R."/>
            <person name="Norbu C."/>
            <person name="Norbu N."/>
            <person name="Novod N."/>
            <person name="O'Neill B."/>
            <person name="Osman S."/>
            <person name="Markiewicz E."/>
            <person name="Oyono O.L."/>
            <person name="Patti C."/>
            <person name="Phunkhang P."/>
            <person name="Pierre F."/>
            <person name="Priest M."/>
            <person name="Raghuraman S."/>
            <person name="Rege F."/>
            <person name="Reyes R."/>
            <person name="Rise C."/>
            <person name="Rogov P."/>
            <person name="Ross K."/>
            <person name="Ryan E."/>
            <person name="Settipalli S."/>
            <person name="Shea T."/>
            <person name="Sherpa N."/>
            <person name="Shi L."/>
            <person name="Shih D."/>
            <person name="Sparrow T."/>
            <person name="Spaulding J."/>
            <person name="Stalker J."/>
            <person name="Stange-Thomann N."/>
            <person name="Stavropoulos S."/>
            <person name="Stone C."/>
            <person name="Strader C."/>
            <person name="Tesfaye S."/>
            <person name="Thomson T."/>
            <person name="Thoulutsang Y."/>
            <person name="Thoulutsang D."/>
            <person name="Topham K."/>
            <person name="Topping I."/>
            <person name="Tsamla T."/>
            <person name="Vassiliev H."/>
            <person name="Vo A."/>
            <person name="Wangchuk T."/>
            <person name="Wangdi T."/>
            <person name="Weiand M."/>
            <person name="Wilkinson J."/>
            <person name="Wilson A."/>
            <person name="Yadav S."/>
            <person name="Young G."/>
            <person name="Yu Q."/>
            <person name="Zembek L."/>
            <person name="Zhong D."/>
            <person name="Zimmer A."/>
            <person name="Zwirko Z."/>
            <person name="Jaffe D.B."/>
            <person name="Alvarez P."/>
            <person name="Brockman W."/>
            <person name="Butler J."/>
            <person name="Chin C."/>
            <person name="Gnerre S."/>
            <person name="Grabherr M."/>
            <person name="Kleber M."/>
            <person name="Mauceli E."/>
            <person name="MacCallum I."/>
        </authorList>
    </citation>
    <scope>NUCLEOTIDE SEQUENCE [LARGE SCALE GENOMIC DNA]</scope>
    <source>
        <strain evidence="13">Tucson 15287-2541.00</strain>
    </source>
</reference>
<accession>B4JIS1</accession>
<dbReference type="eggNOG" id="ENOG502T1P4">
    <property type="taxonomic scope" value="Eukaryota"/>
</dbReference>
<dbReference type="OMA" id="QWILYDE"/>
<dbReference type="OrthoDB" id="8187957at2759"/>
<evidence type="ECO:0000256" key="6">
    <source>
        <dbReference type="ARBA" id="ARBA00022776"/>
    </source>
</evidence>
<evidence type="ECO:0000256" key="7">
    <source>
        <dbReference type="ARBA" id="ARBA00023054"/>
    </source>
</evidence>
<keyword evidence="6" id="KW-0498">Mitosis</keyword>
<evidence type="ECO:0000259" key="11">
    <source>
        <dbReference type="Pfam" id="PF14932"/>
    </source>
</evidence>
<dbReference type="Proteomes" id="UP000001070">
    <property type="component" value="Unassembled WGS sequence"/>
</dbReference>
<dbReference type="STRING" id="7222.B4JIS1"/>
<feature type="domain" description="HAUS augmin-like complex subunit 3 N-terminal" evidence="11">
    <location>
        <begin position="22"/>
        <end position="250"/>
    </location>
</feature>
<proteinExistence type="inferred from homology"/>
<dbReference type="InterPro" id="IPR032733">
    <property type="entry name" value="HAUS3_N"/>
</dbReference>
<evidence type="ECO:0000256" key="9">
    <source>
        <dbReference type="ARBA" id="ARBA00023306"/>
    </source>
</evidence>
<keyword evidence="8" id="KW-0206">Cytoskeleton</keyword>